<dbReference type="Pfam" id="PF17099">
    <property type="entry name" value="TrpP"/>
    <property type="match status" value="1"/>
</dbReference>
<feature type="transmembrane region" description="Helical" evidence="1">
    <location>
        <begin position="106"/>
        <end position="125"/>
    </location>
</feature>
<name>A0A1J0GGI8_9CLOT</name>
<feature type="transmembrane region" description="Helical" evidence="1">
    <location>
        <begin position="51"/>
        <end position="71"/>
    </location>
</feature>
<protein>
    <recommendedName>
        <fullName evidence="4">Tryptophan transporter</fullName>
    </recommendedName>
</protein>
<sequence>MKTNKIIITSLLLAIGLILHQITPGIFLGMKPDLLLVFMILSITITKDFKIALITGIVAGVLCALTTTFPGGQLPSVIDKTLTSISVYFIYKSLKSNSSLKLSSIYFLGTIVSGSIFLSSALFLFGLPAPFLALFVSIVLPTSVFNCFVGFSIHKLIATNPALKSKFINF</sequence>
<gene>
    <name evidence="2" type="ORF">A7L45_10695</name>
</gene>
<feature type="transmembrane region" description="Helical" evidence="1">
    <location>
        <begin position="6"/>
        <end position="30"/>
    </location>
</feature>
<feature type="transmembrane region" description="Helical" evidence="1">
    <location>
        <begin position="131"/>
        <end position="157"/>
    </location>
</feature>
<dbReference type="InterPro" id="IPR031360">
    <property type="entry name" value="TrpP"/>
</dbReference>
<evidence type="ECO:0008006" key="4">
    <source>
        <dbReference type="Google" id="ProtNLM"/>
    </source>
</evidence>
<keyword evidence="1" id="KW-0472">Membrane</keyword>
<reference evidence="3" key="1">
    <citation type="journal article" date="2016" name="Front. Microbiol.">
        <title>Complete Genome Sequence of Clostridium estertheticum DSM 8809, a Microbe Identified in Spoiled Vacuum Packed Beef.</title>
        <authorList>
            <person name="Yu Z."/>
            <person name="Gunn L."/>
            <person name="Brennan E."/>
            <person name="Reid R."/>
            <person name="Wall P.G."/>
            <person name="Gaora O.P."/>
            <person name="Hurley D."/>
            <person name="Bolton D."/>
            <person name="Fanning S."/>
        </authorList>
    </citation>
    <scope>NUCLEOTIDE SEQUENCE [LARGE SCALE GENOMIC DNA]</scope>
    <source>
        <strain evidence="3">DSM 8809</strain>
    </source>
</reference>
<keyword evidence="1" id="KW-1133">Transmembrane helix</keyword>
<accession>A0A1J0GGI8</accession>
<evidence type="ECO:0000256" key="1">
    <source>
        <dbReference type="SAM" id="Phobius"/>
    </source>
</evidence>
<evidence type="ECO:0000313" key="2">
    <source>
        <dbReference type="EMBL" id="APC40500.1"/>
    </source>
</evidence>
<proteinExistence type="predicted"/>
<keyword evidence="3" id="KW-1185">Reference proteome</keyword>
<dbReference type="STRING" id="1552.A7L45_10695"/>
<keyword evidence="1" id="KW-0812">Transmembrane</keyword>
<dbReference type="KEGG" id="ceu:A7L45_10695"/>
<dbReference type="OrthoDB" id="2243651at2"/>
<dbReference type="AlphaFoldDB" id="A0A1J0GGI8"/>
<evidence type="ECO:0000313" key="3">
    <source>
        <dbReference type="Proteomes" id="UP000182569"/>
    </source>
</evidence>
<organism evidence="2 3">
    <name type="scientific">Clostridium estertheticum subsp. estertheticum</name>
    <dbReference type="NCBI Taxonomy" id="1552"/>
    <lineage>
        <taxon>Bacteria</taxon>
        <taxon>Bacillati</taxon>
        <taxon>Bacillota</taxon>
        <taxon>Clostridia</taxon>
        <taxon>Eubacteriales</taxon>
        <taxon>Clostridiaceae</taxon>
        <taxon>Clostridium</taxon>
    </lineage>
</organism>
<dbReference type="Proteomes" id="UP000182569">
    <property type="component" value="Chromosome"/>
</dbReference>
<dbReference type="EMBL" id="CP015756">
    <property type="protein sequence ID" value="APC40500.1"/>
    <property type="molecule type" value="Genomic_DNA"/>
</dbReference>
<dbReference type="RefSeq" id="WP_071612791.1">
    <property type="nucleotide sequence ID" value="NZ_CP015756.1"/>
</dbReference>